<reference evidence="1 2" key="1">
    <citation type="submission" date="2013-01" db="EMBL/GenBank/DDBJ databases">
        <authorList>
            <person name="Harkins D.M."/>
            <person name="Durkin A.S."/>
            <person name="Brinkac L.M."/>
            <person name="Haft D.H."/>
            <person name="Selengut J.D."/>
            <person name="Sanka R."/>
            <person name="DePew J."/>
            <person name="Purushe J."/>
            <person name="Matthias M.A."/>
            <person name="Vinetz J.M."/>
            <person name="Sutton G.G."/>
            <person name="Nierman W.C."/>
            <person name="Fouts D.E."/>
        </authorList>
    </citation>
    <scope>NUCLEOTIDE SEQUENCE [LARGE SCALE GENOMIC DNA]</scope>
    <source>
        <strain evidence="1 2">ZUN179</strain>
    </source>
</reference>
<protein>
    <submittedName>
        <fullName evidence="1">Uncharacterized protein</fullName>
    </submittedName>
</protein>
<dbReference type="Proteomes" id="UP000012160">
    <property type="component" value="Unassembled WGS sequence"/>
</dbReference>
<evidence type="ECO:0000313" key="2">
    <source>
        <dbReference type="Proteomes" id="UP000012160"/>
    </source>
</evidence>
<organism evidence="1 2">
    <name type="scientific">Leptospira santarosai str. ZUN179</name>
    <dbReference type="NCBI Taxonomy" id="1049985"/>
    <lineage>
        <taxon>Bacteria</taxon>
        <taxon>Pseudomonadati</taxon>
        <taxon>Spirochaetota</taxon>
        <taxon>Spirochaetia</taxon>
        <taxon>Leptospirales</taxon>
        <taxon>Leptospiraceae</taxon>
        <taxon>Leptospira</taxon>
    </lineage>
</organism>
<sequence length="50" mass="5828">MNRIHIRLLNVIGEELVRSIQRESDLISGYDVNFGVRQLVVKKLKTLLFC</sequence>
<gene>
    <name evidence="1" type="ORF">LEP1GSC187_2763</name>
</gene>
<accession>M6UHD8</accession>
<proteinExistence type="predicted"/>
<dbReference type="AlphaFoldDB" id="M6UHD8"/>
<comment type="caution">
    <text evidence="1">The sequence shown here is derived from an EMBL/GenBank/DDBJ whole genome shotgun (WGS) entry which is preliminary data.</text>
</comment>
<name>M6UHD8_9LEPT</name>
<evidence type="ECO:0000313" key="1">
    <source>
        <dbReference type="EMBL" id="EMO43965.1"/>
    </source>
</evidence>
<dbReference type="EMBL" id="AHOQ02000046">
    <property type="protein sequence ID" value="EMO43965.1"/>
    <property type="molecule type" value="Genomic_DNA"/>
</dbReference>